<dbReference type="AlphaFoldDB" id="A0A0A8ZMD8"/>
<organism evidence="1">
    <name type="scientific">Arundo donax</name>
    <name type="common">Giant reed</name>
    <name type="synonym">Donax arundinaceus</name>
    <dbReference type="NCBI Taxonomy" id="35708"/>
    <lineage>
        <taxon>Eukaryota</taxon>
        <taxon>Viridiplantae</taxon>
        <taxon>Streptophyta</taxon>
        <taxon>Embryophyta</taxon>
        <taxon>Tracheophyta</taxon>
        <taxon>Spermatophyta</taxon>
        <taxon>Magnoliopsida</taxon>
        <taxon>Liliopsida</taxon>
        <taxon>Poales</taxon>
        <taxon>Poaceae</taxon>
        <taxon>PACMAD clade</taxon>
        <taxon>Arundinoideae</taxon>
        <taxon>Arundineae</taxon>
        <taxon>Arundo</taxon>
    </lineage>
</organism>
<evidence type="ECO:0000313" key="1">
    <source>
        <dbReference type="EMBL" id="JAD38863.1"/>
    </source>
</evidence>
<dbReference type="EMBL" id="GBRH01259032">
    <property type="protein sequence ID" value="JAD38863.1"/>
    <property type="molecule type" value="Transcribed_RNA"/>
</dbReference>
<protein>
    <submittedName>
        <fullName evidence="1">Uncharacterized protein</fullName>
    </submittedName>
</protein>
<proteinExistence type="predicted"/>
<reference evidence="1" key="2">
    <citation type="journal article" date="2015" name="Data Brief">
        <title>Shoot transcriptome of the giant reed, Arundo donax.</title>
        <authorList>
            <person name="Barrero R.A."/>
            <person name="Guerrero F.D."/>
            <person name="Moolhuijzen P."/>
            <person name="Goolsby J.A."/>
            <person name="Tidwell J."/>
            <person name="Bellgard S.E."/>
            <person name="Bellgard M.I."/>
        </authorList>
    </citation>
    <scope>NUCLEOTIDE SEQUENCE</scope>
    <source>
        <tissue evidence="1">Shoot tissue taken approximately 20 cm above the soil surface</tissue>
    </source>
</reference>
<sequence>MRTCNVLTHALGMFSGRNELMYLICLAMLVVF</sequence>
<accession>A0A0A8ZMD8</accession>
<reference evidence="1" key="1">
    <citation type="submission" date="2014-09" db="EMBL/GenBank/DDBJ databases">
        <authorList>
            <person name="Magalhaes I.L.F."/>
            <person name="Oliveira U."/>
            <person name="Santos F.R."/>
            <person name="Vidigal T.H.D.A."/>
            <person name="Brescovit A.D."/>
            <person name="Santos A.J."/>
        </authorList>
    </citation>
    <scope>NUCLEOTIDE SEQUENCE</scope>
    <source>
        <tissue evidence="1">Shoot tissue taken approximately 20 cm above the soil surface</tissue>
    </source>
</reference>
<name>A0A0A8ZMD8_ARUDO</name>